<dbReference type="PANTHER" id="PTHR33337">
    <property type="entry name" value="GFA DOMAIN-CONTAINING PROTEIN"/>
    <property type="match status" value="1"/>
</dbReference>
<keyword evidence="2" id="KW-0479">Metal-binding</keyword>
<dbReference type="EMBL" id="WTYE01000001">
    <property type="protein sequence ID" value="MXP32649.1"/>
    <property type="molecule type" value="Genomic_DNA"/>
</dbReference>
<gene>
    <name evidence="6" type="ORF">GRI94_12535</name>
</gene>
<evidence type="ECO:0000313" key="7">
    <source>
        <dbReference type="Proteomes" id="UP000446786"/>
    </source>
</evidence>
<dbReference type="Gene3D" id="3.90.1590.10">
    <property type="entry name" value="glutathione-dependent formaldehyde- activating enzyme (gfa)"/>
    <property type="match status" value="1"/>
</dbReference>
<evidence type="ECO:0000256" key="3">
    <source>
        <dbReference type="ARBA" id="ARBA00022833"/>
    </source>
</evidence>
<reference evidence="6 7" key="1">
    <citation type="submission" date="2019-12" db="EMBL/GenBank/DDBJ databases">
        <title>Genomic-based taxomic classification of the family Erythrobacteraceae.</title>
        <authorList>
            <person name="Xu L."/>
        </authorList>
    </citation>
    <scope>NUCLEOTIDE SEQUENCE [LARGE SCALE GENOMIC DNA]</scope>
    <source>
        <strain evidence="6 7">JCM 16677</strain>
    </source>
</reference>
<evidence type="ECO:0000256" key="1">
    <source>
        <dbReference type="ARBA" id="ARBA00005495"/>
    </source>
</evidence>
<name>A0A845AT26_9SPHN</name>
<keyword evidence="4" id="KW-0456">Lyase</keyword>
<dbReference type="RefSeq" id="WP_160779972.1">
    <property type="nucleotide sequence ID" value="NZ_BAAAZF010000001.1"/>
</dbReference>
<keyword evidence="3" id="KW-0862">Zinc</keyword>
<dbReference type="GO" id="GO:0016846">
    <property type="term" value="F:carbon-sulfur lyase activity"/>
    <property type="evidence" value="ECO:0007669"/>
    <property type="project" value="InterPro"/>
</dbReference>
<dbReference type="OrthoDB" id="7186766at2"/>
<dbReference type="PROSITE" id="PS51891">
    <property type="entry name" value="CENP_V_GFA"/>
    <property type="match status" value="1"/>
</dbReference>
<keyword evidence="7" id="KW-1185">Reference proteome</keyword>
<dbReference type="AlphaFoldDB" id="A0A845AT26"/>
<dbReference type="SUPFAM" id="SSF51316">
    <property type="entry name" value="Mss4-like"/>
    <property type="match status" value="1"/>
</dbReference>
<evidence type="ECO:0000256" key="4">
    <source>
        <dbReference type="ARBA" id="ARBA00023239"/>
    </source>
</evidence>
<evidence type="ECO:0000259" key="5">
    <source>
        <dbReference type="PROSITE" id="PS51891"/>
    </source>
</evidence>
<dbReference type="Pfam" id="PF04828">
    <property type="entry name" value="GFA"/>
    <property type="match status" value="1"/>
</dbReference>
<comment type="caution">
    <text evidence="6">The sequence shown here is derived from an EMBL/GenBank/DDBJ whole genome shotgun (WGS) entry which is preliminary data.</text>
</comment>
<dbReference type="InterPro" id="IPR011057">
    <property type="entry name" value="Mss4-like_sf"/>
</dbReference>
<accession>A0A845AT26</accession>
<feature type="domain" description="CENP-V/GFA" evidence="5">
    <location>
        <begin position="2"/>
        <end position="116"/>
    </location>
</feature>
<proteinExistence type="inferred from homology"/>
<dbReference type="InterPro" id="IPR006913">
    <property type="entry name" value="CENP-V/GFA"/>
</dbReference>
<dbReference type="GO" id="GO:0046872">
    <property type="term" value="F:metal ion binding"/>
    <property type="evidence" value="ECO:0007669"/>
    <property type="project" value="UniProtKB-KW"/>
</dbReference>
<evidence type="ECO:0000313" key="6">
    <source>
        <dbReference type="EMBL" id="MXP32649.1"/>
    </source>
</evidence>
<organism evidence="6 7">
    <name type="scientific">Parerythrobacter jejuensis</name>
    <dbReference type="NCBI Taxonomy" id="795812"/>
    <lineage>
        <taxon>Bacteria</taxon>
        <taxon>Pseudomonadati</taxon>
        <taxon>Pseudomonadota</taxon>
        <taxon>Alphaproteobacteria</taxon>
        <taxon>Sphingomonadales</taxon>
        <taxon>Erythrobacteraceae</taxon>
        <taxon>Parerythrobacter</taxon>
    </lineage>
</organism>
<dbReference type="PANTHER" id="PTHR33337:SF40">
    <property type="entry name" value="CENP-V_GFA DOMAIN-CONTAINING PROTEIN-RELATED"/>
    <property type="match status" value="1"/>
</dbReference>
<sequence>MLTGGCHCGAIRYEIKGEVINHSLCHCTDCRRATGAPMVGWAMTSDENLTITGEPSIYASSEHGRRYFCVQCGTGLFYSNAENLPGLVDTQTATLDEPEALPAQAHIQTADRIAWMKDVHTLPEFERFPPQE</sequence>
<comment type="similarity">
    <text evidence="1">Belongs to the Gfa family.</text>
</comment>
<evidence type="ECO:0000256" key="2">
    <source>
        <dbReference type="ARBA" id="ARBA00022723"/>
    </source>
</evidence>
<protein>
    <submittedName>
        <fullName evidence="6">GFA family protein</fullName>
    </submittedName>
</protein>
<dbReference type="Proteomes" id="UP000446786">
    <property type="component" value="Unassembled WGS sequence"/>
</dbReference>